<reference evidence="2" key="1">
    <citation type="journal article" date="2019" name="Int. J. Syst. Evol. Microbiol.">
        <title>The Global Catalogue of Microorganisms (GCM) 10K type strain sequencing project: providing services to taxonomists for standard genome sequencing and annotation.</title>
        <authorList>
            <consortium name="The Broad Institute Genomics Platform"/>
            <consortium name="The Broad Institute Genome Sequencing Center for Infectious Disease"/>
            <person name="Wu L."/>
            <person name="Ma J."/>
        </authorList>
    </citation>
    <scope>NUCLEOTIDE SEQUENCE [LARGE SCALE GENOMIC DNA]</scope>
    <source>
        <strain evidence="2">JCM 17924</strain>
    </source>
</reference>
<proteinExistence type="predicted"/>
<evidence type="ECO:0008006" key="3">
    <source>
        <dbReference type="Google" id="ProtNLM"/>
    </source>
</evidence>
<name>A0ABP8JI78_9BACT</name>
<organism evidence="1 2">
    <name type="scientific">Hymenobacter koreensis</name>
    <dbReference type="NCBI Taxonomy" id="1084523"/>
    <lineage>
        <taxon>Bacteria</taxon>
        <taxon>Pseudomonadati</taxon>
        <taxon>Bacteroidota</taxon>
        <taxon>Cytophagia</taxon>
        <taxon>Cytophagales</taxon>
        <taxon>Hymenobacteraceae</taxon>
        <taxon>Hymenobacter</taxon>
    </lineage>
</organism>
<dbReference type="EMBL" id="BAABHA010000015">
    <property type="protein sequence ID" value="GAA4391177.1"/>
    <property type="molecule type" value="Genomic_DNA"/>
</dbReference>
<dbReference type="Proteomes" id="UP001500454">
    <property type="component" value="Unassembled WGS sequence"/>
</dbReference>
<comment type="caution">
    <text evidence="1">The sequence shown here is derived from an EMBL/GenBank/DDBJ whole genome shotgun (WGS) entry which is preliminary data.</text>
</comment>
<sequence>MCDFNHSAMSTTRFFCYAALLLLTQCSKCKDNDPSPEKQLPPATQTGANTFGCLVNGQAWTPRGNNGTSNYSVVYEQTPNALFDLRTYRYFDTGQPDAFQYLILFARNLRGAGVYDLADASNTRVSLNDRLSGCYYNSQDAGTYHKGTLTITRLDLQAGIIAGTFDFTLYLPGCDTLKVTNGRFDKKL</sequence>
<evidence type="ECO:0000313" key="2">
    <source>
        <dbReference type="Proteomes" id="UP001500454"/>
    </source>
</evidence>
<keyword evidence="2" id="KW-1185">Reference proteome</keyword>
<protein>
    <recommendedName>
        <fullName evidence="3">Lipoprotein</fullName>
    </recommendedName>
</protein>
<evidence type="ECO:0000313" key="1">
    <source>
        <dbReference type="EMBL" id="GAA4391177.1"/>
    </source>
</evidence>
<accession>A0ABP8JI78</accession>
<gene>
    <name evidence="1" type="ORF">GCM10023186_40230</name>
</gene>